<dbReference type="EMBL" id="JBJXCW010000004">
    <property type="protein sequence ID" value="MFN0296911.1"/>
    <property type="molecule type" value="Genomic_DNA"/>
</dbReference>
<evidence type="ECO:0000313" key="7">
    <source>
        <dbReference type="EMBL" id="MFN0296911.1"/>
    </source>
</evidence>
<dbReference type="Proteomes" id="UP000243661">
    <property type="component" value="Unassembled WGS sequence"/>
</dbReference>
<feature type="transmembrane region" description="Helical" evidence="5">
    <location>
        <begin position="51"/>
        <end position="70"/>
    </location>
</feature>
<proteinExistence type="predicted"/>
<organism evidence="8 9">
    <name type="scientific">Acinetobacter albensis</name>
    <dbReference type="NCBI Taxonomy" id="1673609"/>
    <lineage>
        <taxon>Bacteria</taxon>
        <taxon>Pseudomonadati</taxon>
        <taxon>Pseudomonadota</taxon>
        <taxon>Gammaproteobacteria</taxon>
        <taxon>Moraxellales</taxon>
        <taxon>Moraxellaceae</taxon>
        <taxon>Acinetobacter</taxon>
    </lineage>
</organism>
<keyword evidence="4 5" id="KW-0472">Membrane</keyword>
<dbReference type="PANTHER" id="PTHR33507:SF3">
    <property type="entry name" value="INNER MEMBRANE PROTEIN YBBJ"/>
    <property type="match status" value="1"/>
</dbReference>
<dbReference type="InterPro" id="IPR012340">
    <property type="entry name" value="NA-bd_OB-fold"/>
</dbReference>
<dbReference type="Proteomes" id="UP001632339">
    <property type="component" value="Unassembled WGS sequence"/>
</dbReference>
<evidence type="ECO:0000259" key="6">
    <source>
        <dbReference type="Pfam" id="PF01957"/>
    </source>
</evidence>
<sequence length="157" mass="17877">MEFAFEPWHWFVLGILLILSELVLPAFAALWFGIAAIMVGILFWLFPMMGFTTQIVTWIILSILCTLLWFKFIKPLSTDKTKAGLSREATIGQVGMVIKIHLEHDLTTVRFPMPVLGSDEWNCRSLEPVRVGDRVRVIDILGNELVVKPHNSNNENL</sequence>
<evidence type="ECO:0000256" key="5">
    <source>
        <dbReference type="SAM" id="Phobius"/>
    </source>
</evidence>
<dbReference type="AlphaFoldDB" id="A0A1C4GUP5"/>
<dbReference type="InterPro" id="IPR002810">
    <property type="entry name" value="NfeD-like_C"/>
</dbReference>
<dbReference type="InterPro" id="IPR052165">
    <property type="entry name" value="Membrane_assoc_protease"/>
</dbReference>
<keyword evidence="10" id="KW-1185">Reference proteome</keyword>
<dbReference type="OrthoDB" id="8536525at2"/>
<evidence type="ECO:0000313" key="8">
    <source>
        <dbReference type="EMBL" id="SCC71892.1"/>
    </source>
</evidence>
<feature type="transmembrane region" description="Helical" evidence="5">
    <location>
        <begin position="12"/>
        <end position="45"/>
    </location>
</feature>
<keyword evidence="2 5" id="KW-0812">Transmembrane</keyword>
<keyword evidence="3 5" id="KW-1133">Transmembrane helix</keyword>
<evidence type="ECO:0000313" key="9">
    <source>
        <dbReference type="Proteomes" id="UP000243661"/>
    </source>
</evidence>
<evidence type="ECO:0000256" key="1">
    <source>
        <dbReference type="ARBA" id="ARBA00004141"/>
    </source>
</evidence>
<evidence type="ECO:0000256" key="2">
    <source>
        <dbReference type="ARBA" id="ARBA00022692"/>
    </source>
</evidence>
<feature type="domain" description="NfeD-like C-terminal" evidence="6">
    <location>
        <begin position="88"/>
        <end position="149"/>
    </location>
</feature>
<dbReference type="Pfam" id="PF01957">
    <property type="entry name" value="NfeD"/>
    <property type="match status" value="1"/>
</dbReference>
<dbReference type="Gene3D" id="2.40.50.140">
    <property type="entry name" value="Nucleic acid-binding proteins"/>
    <property type="match status" value="1"/>
</dbReference>
<reference evidence="8 9" key="1">
    <citation type="submission" date="2016-08" db="EMBL/GenBank/DDBJ databases">
        <authorList>
            <person name="Seilhamer J.J."/>
        </authorList>
    </citation>
    <scope>NUCLEOTIDE SEQUENCE [LARGE SCALE GENOMIC DNA]</scope>
    <source>
        <strain evidence="8 9">ANC 4874</strain>
    </source>
</reference>
<evidence type="ECO:0000313" key="10">
    <source>
        <dbReference type="Proteomes" id="UP001632339"/>
    </source>
</evidence>
<reference evidence="7 10" key="2">
    <citation type="submission" date="2024-12" db="EMBL/GenBank/DDBJ databases">
        <title>C001-4G Acinetobacter sp. assembled genome.</title>
        <authorList>
            <person name="D'Arcy K."/>
            <person name="Kingdon A.D.H."/>
            <person name="Breen A."/>
            <person name="Mckeown C."/>
            <person name="Allman E."/>
            <person name="Sharma P."/>
            <person name="Mcleman A."/>
            <person name="Roberts A.P."/>
        </authorList>
    </citation>
    <scope>NUCLEOTIDE SEQUENCE [LARGE SCALE GENOMIC DNA]</scope>
    <source>
        <strain evidence="7 10">C1-4G</strain>
    </source>
</reference>
<evidence type="ECO:0000256" key="3">
    <source>
        <dbReference type="ARBA" id="ARBA00022989"/>
    </source>
</evidence>
<accession>A0A1C4GUP5</accession>
<protein>
    <submittedName>
        <fullName evidence="7">NfeD family protein</fullName>
    </submittedName>
</protein>
<gene>
    <name evidence="7" type="ORF">ACKVE0_05100</name>
    <name evidence="8" type="ORF">GA0116959_106113</name>
</gene>
<dbReference type="SUPFAM" id="SSF141322">
    <property type="entry name" value="NfeD domain-like"/>
    <property type="match status" value="1"/>
</dbReference>
<name>A0A1C4GUP5_9GAMM</name>
<comment type="subcellular location">
    <subcellularLocation>
        <location evidence="1">Membrane</location>
        <topology evidence="1">Multi-pass membrane protein</topology>
    </subcellularLocation>
</comment>
<dbReference type="RefSeq" id="WP_092719542.1">
    <property type="nucleotide sequence ID" value="NZ_FMBK01000006.1"/>
</dbReference>
<dbReference type="GO" id="GO:0005886">
    <property type="term" value="C:plasma membrane"/>
    <property type="evidence" value="ECO:0007669"/>
    <property type="project" value="TreeGrafter"/>
</dbReference>
<dbReference type="EMBL" id="FMBK01000006">
    <property type="protein sequence ID" value="SCC71892.1"/>
    <property type="molecule type" value="Genomic_DNA"/>
</dbReference>
<dbReference type="PANTHER" id="PTHR33507">
    <property type="entry name" value="INNER MEMBRANE PROTEIN YBBJ"/>
    <property type="match status" value="1"/>
</dbReference>
<evidence type="ECO:0000256" key="4">
    <source>
        <dbReference type="ARBA" id="ARBA00023136"/>
    </source>
</evidence>